<dbReference type="Proteomes" id="UP000190648">
    <property type="component" value="Unassembled WGS sequence"/>
</dbReference>
<accession>A0A1V4J397</accession>
<gene>
    <name evidence="1" type="ORF">AV530_016704</name>
</gene>
<proteinExistence type="predicted"/>
<reference evidence="1 2" key="1">
    <citation type="submission" date="2016-02" db="EMBL/GenBank/DDBJ databases">
        <title>Band-tailed pigeon sequencing and assembly.</title>
        <authorList>
            <person name="Soares A.E."/>
            <person name="Novak B.J."/>
            <person name="Rice E.S."/>
            <person name="O'Connell B."/>
            <person name="Chang D."/>
            <person name="Weber S."/>
            <person name="Shapiro B."/>
        </authorList>
    </citation>
    <scope>NUCLEOTIDE SEQUENCE [LARGE SCALE GENOMIC DNA]</scope>
    <source>
        <strain evidence="1">BTP2013</strain>
        <tissue evidence="1">Blood</tissue>
    </source>
</reference>
<sequence>MSQDGGVRTVQSRSGVRYSSHFCLFVPLPRKQPDAGLVVSPSSDMQHLKICHLHTHVLQVLVLIMALPALDENSVRPLAWWWHLTLLFLV</sequence>
<organism evidence="1 2">
    <name type="scientific">Patagioenas fasciata monilis</name>
    <dbReference type="NCBI Taxonomy" id="372326"/>
    <lineage>
        <taxon>Eukaryota</taxon>
        <taxon>Metazoa</taxon>
        <taxon>Chordata</taxon>
        <taxon>Craniata</taxon>
        <taxon>Vertebrata</taxon>
        <taxon>Euteleostomi</taxon>
        <taxon>Archelosauria</taxon>
        <taxon>Archosauria</taxon>
        <taxon>Dinosauria</taxon>
        <taxon>Saurischia</taxon>
        <taxon>Theropoda</taxon>
        <taxon>Coelurosauria</taxon>
        <taxon>Aves</taxon>
        <taxon>Neognathae</taxon>
        <taxon>Neoaves</taxon>
        <taxon>Columbimorphae</taxon>
        <taxon>Columbiformes</taxon>
        <taxon>Columbidae</taxon>
        <taxon>Patagioenas</taxon>
    </lineage>
</organism>
<name>A0A1V4J397_PATFA</name>
<keyword evidence="2" id="KW-1185">Reference proteome</keyword>
<evidence type="ECO:0000313" key="1">
    <source>
        <dbReference type="EMBL" id="OPJ66692.1"/>
    </source>
</evidence>
<protein>
    <submittedName>
        <fullName evidence="1">Uncharacterized protein</fullName>
    </submittedName>
</protein>
<dbReference type="EMBL" id="LSYS01009367">
    <property type="protein sequence ID" value="OPJ66692.1"/>
    <property type="molecule type" value="Genomic_DNA"/>
</dbReference>
<dbReference type="AlphaFoldDB" id="A0A1V4J397"/>
<evidence type="ECO:0000313" key="2">
    <source>
        <dbReference type="Proteomes" id="UP000190648"/>
    </source>
</evidence>
<comment type="caution">
    <text evidence="1">The sequence shown here is derived from an EMBL/GenBank/DDBJ whole genome shotgun (WGS) entry which is preliminary data.</text>
</comment>